<dbReference type="Pfam" id="PF07653">
    <property type="entry name" value="SH3_2"/>
    <property type="match status" value="1"/>
</dbReference>
<dbReference type="SMART" id="SM00072">
    <property type="entry name" value="GuKc"/>
    <property type="match status" value="1"/>
</dbReference>
<evidence type="ECO:0000259" key="6">
    <source>
        <dbReference type="PROSITE" id="PS50052"/>
    </source>
</evidence>
<dbReference type="SUPFAM" id="SSF50044">
    <property type="entry name" value="SH3-domain"/>
    <property type="match status" value="1"/>
</dbReference>
<dbReference type="InterPro" id="IPR036892">
    <property type="entry name" value="L27_dom_sf"/>
</dbReference>
<feature type="domain" description="PDZ" evidence="7">
    <location>
        <begin position="144"/>
        <end position="223"/>
    </location>
</feature>
<dbReference type="SMART" id="SM00569">
    <property type="entry name" value="L27"/>
    <property type="match status" value="2"/>
</dbReference>
<feature type="domain" description="L27" evidence="8">
    <location>
        <begin position="9"/>
        <end position="64"/>
    </location>
</feature>
<dbReference type="InterPro" id="IPR014775">
    <property type="entry name" value="L27_C"/>
</dbReference>
<dbReference type="InterPro" id="IPR008145">
    <property type="entry name" value="GK/Ca_channel_bsu"/>
</dbReference>
<evidence type="ECO:0000259" key="5">
    <source>
        <dbReference type="PROSITE" id="PS50002"/>
    </source>
</evidence>
<dbReference type="InterPro" id="IPR036034">
    <property type="entry name" value="PDZ_sf"/>
</dbReference>
<sequence length="665" mass="74446">MPAATDGAGLASLHNLQDQLAEIGDEVDADQSDLAFLKQFLEGPLLESLVQAKDRLEQDPVDQPSDESASRMVADCINDIASLGSNSHAVELEKVLSAPHFMAMMSAYDDIADKNYEEEVNDVKQLSAPPPPMVFNNVADQVRLVGIRKDKSAPLGITVKIDEHSDLVIARIMSGSMIDKQGLLHVGDIIKEVNGLQVFSPEQLMEIIRFTEGSITLKIVPTVVESQIKSQKYMRAHFNYDPKKDRLIPCADAGLTFSDGDVLQILSSEDPNWWQARVVTKDEDGQTGLIPSQPLEEKRKAFVQPDYDYSKSSLLCGLKRRKKKKIKYATKNTTDFDRCDLSIYEEVARMPPFERKTLIIVGATGVGRRSLKERLLKDDPRRFGAVMPHTCREMRDGEVNGKGYFFTDRETMEDDIKAGLYLEYGEYNGNLYGTKIDSINHVTNAGKMCVLDVNPTSLKILKTAEFMPFVVFIAAPSAEALKRMYDYGRQKGIVVRRGDDDYRKAVEESAQIERVYKGLFDMTIVNDSFEDAYKQLRMALNDLGTESQWVPINWGPSGLLVPGSYWSYWSTGPTGLLVLLVYWSHWSTGPTGPTGLLILLVLLVYWSTGPTGPTGLLVLLVYWSYWSHWSTGPTGPVFTLVYWSHWSHWSTGPTGLLVLLVPLVY</sequence>
<dbReference type="PROSITE" id="PS50106">
    <property type="entry name" value="PDZ"/>
    <property type="match status" value="1"/>
</dbReference>
<gene>
    <name evidence="9" type="ORF">KP79_PYT24145</name>
</gene>
<dbReference type="PANTHER" id="PTHR23122">
    <property type="entry name" value="MEMBRANE-ASSOCIATED GUANYLATE KINASE MAGUK"/>
    <property type="match status" value="1"/>
</dbReference>
<name>A0A210PIW9_MIZYE</name>
<dbReference type="Gene3D" id="2.30.42.10">
    <property type="match status" value="1"/>
</dbReference>
<dbReference type="SMART" id="SM00326">
    <property type="entry name" value="SH3"/>
    <property type="match status" value="1"/>
</dbReference>
<dbReference type="AlphaFoldDB" id="A0A210PIW9"/>
<keyword evidence="2 3" id="KW-0728">SH3 domain</keyword>
<dbReference type="Proteomes" id="UP000242188">
    <property type="component" value="Unassembled WGS sequence"/>
</dbReference>
<dbReference type="Gene3D" id="3.40.50.300">
    <property type="entry name" value="P-loop containing nucleotide triphosphate hydrolases"/>
    <property type="match status" value="1"/>
</dbReference>
<proteinExistence type="inferred from homology"/>
<dbReference type="InterPro" id="IPR001478">
    <property type="entry name" value="PDZ"/>
</dbReference>
<dbReference type="Pfam" id="PF02828">
    <property type="entry name" value="L27"/>
    <property type="match status" value="1"/>
</dbReference>
<dbReference type="STRING" id="6573.A0A210PIW9"/>
<dbReference type="Pfam" id="PF00625">
    <property type="entry name" value="Guanylate_kin"/>
    <property type="match status" value="1"/>
</dbReference>
<feature type="transmembrane region" description="Helical" evidence="4">
    <location>
        <begin position="566"/>
        <end position="584"/>
    </location>
</feature>
<keyword evidence="4" id="KW-0472">Membrane</keyword>
<feature type="transmembrane region" description="Helical" evidence="4">
    <location>
        <begin position="596"/>
        <end position="626"/>
    </location>
</feature>
<dbReference type="EMBL" id="NEDP02076622">
    <property type="protein sequence ID" value="OWF36413.1"/>
    <property type="molecule type" value="Genomic_DNA"/>
</dbReference>
<feature type="domain" description="Guanylate kinase-like" evidence="6">
    <location>
        <begin position="355"/>
        <end position="541"/>
    </location>
</feature>
<organism evidence="9 10">
    <name type="scientific">Mizuhopecten yessoensis</name>
    <name type="common">Japanese scallop</name>
    <name type="synonym">Patinopecten yessoensis</name>
    <dbReference type="NCBI Taxonomy" id="6573"/>
    <lineage>
        <taxon>Eukaryota</taxon>
        <taxon>Metazoa</taxon>
        <taxon>Spiralia</taxon>
        <taxon>Lophotrochozoa</taxon>
        <taxon>Mollusca</taxon>
        <taxon>Bivalvia</taxon>
        <taxon>Autobranchia</taxon>
        <taxon>Pteriomorphia</taxon>
        <taxon>Pectinida</taxon>
        <taxon>Pectinoidea</taxon>
        <taxon>Pectinidae</taxon>
        <taxon>Mizuhopecten</taxon>
    </lineage>
</organism>
<dbReference type="PROSITE" id="PS50052">
    <property type="entry name" value="GUANYLATE_KINASE_2"/>
    <property type="match status" value="1"/>
</dbReference>
<dbReference type="SUPFAM" id="SSF101288">
    <property type="entry name" value="L27 domain"/>
    <property type="match status" value="1"/>
</dbReference>
<dbReference type="SMART" id="SM00228">
    <property type="entry name" value="PDZ"/>
    <property type="match status" value="1"/>
</dbReference>
<dbReference type="InterPro" id="IPR027417">
    <property type="entry name" value="P-loop_NTPase"/>
</dbReference>
<dbReference type="OrthoDB" id="65789at2759"/>
<feature type="domain" description="L27" evidence="8">
    <location>
        <begin position="66"/>
        <end position="119"/>
    </location>
</feature>
<feature type="domain" description="SH3" evidence="5">
    <location>
        <begin position="229"/>
        <end position="300"/>
    </location>
</feature>
<protein>
    <submittedName>
        <fullName evidence="9">MAGUK p55 subfamily member 2</fullName>
    </submittedName>
</protein>
<keyword evidence="4" id="KW-0812">Transmembrane</keyword>
<keyword evidence="4" id="KW-1133">Transmembrane helix</keyword>
<dbReference type="SUPFAM" id="SSF52540">
    <property type="entry name" value="P-loop containing nucleoside triphosphate hydrolases"/>
    <property type="match status" value="1"/>
</dbReference>
<feature type="transmembrane region" description="Helical" evidence="4">
    <location>
        <begin position="646"/>
        <end position="664"/>
    </location>
</feature>
<evidence type="ECO:0000256" key="2">
    <source>
        <dbReference type="ARBA" id="ARBA00022443"/>
    </source>
</evidence>
<dbReference type="PROSITE" id="PS50002">
    <property type="entry name" value="SH3"/>
    <property type="match status" value="1"/>
</dbReference>
<dbReference type="CDD" id="cd00071">
    <property type="entry name" value="GMPK"/>
    <property type="match status" value="1"/>
</dbReference>
<comment type="caution">
    <text evidence="9">The sequence shown here is derived from an EMBL/GenBank/DDBJ whole genome shotgun (WGS) entry which is preliminary data.</text>
</comment>
<evidence type="ECO:0000256" key="1">
    <source>
        <dbReference type="ARBA" id="ARBA00007014"/>
    </source>
</evidence>
<evidence type="ECO:0000313" key="9">
    <source>
        <dbReference type="EMBL" id="OWF36413.1"/>
    </source>
</evidence>
<keyword evidence="10" id="KW-1185">Reference proteome</keyword>
<evidence type="ECO:0000256" key="4">
    <source>
        <dbReference type="SAM" id="Phobius"/>
    </source>
</evidence>
<dbReference type="PROSITE" id="PS51022">
    <property type="entry name" value="L27"/>
    <property type="match status" value="2"/>
</dbReference>
<dbReference type="Gene3D" id="2.30.30.40">
    <property type="entry name" value="SH3 Domains"/>
    <property type="match status" value="1"/>
</dbReference>
<dbReference type="CDD" id="cd10832">
    <property type="entry name" value="PDZ_MPP6-MPP2-like"/>
    <property type="match status" value="1"/>
</dbReference>
<dbReference type="InterPro" id="IPR036028">
    <property type="entry name" value="SH3-like_dom_sf"/>
</dbReference>
<evidence type="ECO:0000259" key="7">
    <source>
        <dbReference type="PROSITE" id="PS50106"/>
    </source>
</evidence>
<evidence type="ECO:0000313" key="10">
    <source>
        <dbReference type="Proteomes" id="UP000242188"/>
    </source>
</evidence>
<dbReference type="InterPro" id="IPR004172">
    <property type="entry name" value="L27_dom"/>
</dbReference>
<comment type="similarity">
    <text evidence="1">Belongs to the MAGUK family.</text>
</comment>
<dbReference type="CDD" id="cd11862">
    <property type="entry name" value="SH3_MPP"/>
    <property type="match status" value="1"/>
</dbReference>
<evidence type="ECO:0000259" key="8">
    <source>
        <dbReference type="PROSITE" id="PS51022"/>
    </source>
</evidence>
<dbReference type="InterPro" id="IPR050716">
    <property type="entry name" value="MAGUK"/>
</dbReference>
<dbReference type="InterPro" id="IPR008144">
    <property type="entry name" value="Guanylate_kin-like_dom"/>
</dbReference>
<dbReference type="SUPFAM" id="SSF50156">
    <property type="entry name" value="PDZ domain-like"/>
    <property type="match status" value="1"/>
</dbReference>
<dbReference type="Gene3D" id="1.10.287.650">
    <property type="entry name" value="L27 domain"/>
    <property type="match status" value="1"/>
</dbReference>
<dbReference type="InterPro" id="IPR001452">
    <property type="entry name" value="SH3_domain"/>
</dbReference>
<reference evidence="9 10" key="1">
    <citation type="journal article" date="2017" name="Nat. Ecol. Evol.">
        <title>Scallop genome provides insights into evolution of bilaterian karyotype and development.</title>
        <authorList>
            <person name="Wang S."/>
            <person name="Zhang J."/>
            <person name="Jiao W."/>
            <person name="Li J."/>
            <person name="Xun X."/>
            <person name="Sun Y."/>
            <person name="Guo X."/>
            <person name="Huan P."/>
            <person name="Dong B."/>
            <person name="Zhang L."/>
            <person name="Hu X."/>
            <person name="Sun X."/>
            <person name="Wang J."/>
            <person name="Zhao C."/>
            <person name="Wang Y."/>
            <person name="Wang D."/>
            <person name="Huang X."/>
            <person name="Wang R."/>
            <person name="Lv J."/>
            <person name="Li Y."/>
            <person name="Zhang Z."/>
            <person name="Liu B."/>
            <person name="Lu W."/>
            <person name="Hui Y."/>
            <person name="Liang J."/>
            <person name="Zhou Z."/>
            <person name="Hou R."/>
            <person name="Li X."/>
            <person name="Liu Y."/>
            <person name="Li H."/>
            <person name="Ning X."/>
            <person name="Lin Y."/>
            <person name="Zhao L."/>
            <person name="Xing Q."/>
            <person name="Dou J."/>
            <person name="Li Y."/>
            <person name="Mao J."/>
            <person name="Guo H."/>
            <person name="Dou H."/>
            <person name="Li T."/>
            <person name="Mu C."/>
            <person name="Jiang W."/>
            <person name="Fu Q."/>
            <person name="Fu X."/>
            <person name="Miao Y."/>
            <person name="Liu J."/>
            <person name="Yu Q."/>
            <person name="Li R."/>
            <person name="Liao H."/>
            <person name="Li X."/>
            <person name="Kong Y."/>
            <person name="Jiang Z."/>
            <person name="Chourrout D."/>
            <person name="Li R."/>
            <person name="Bao Z."/>
        </authorList>
    </citation>
    <scope>NUCLEOTIDE SEQUENCE [LARGE SCALE GENOMIC DNA]</scope>
    <source>
        <strain evidence="9 10">PY_sf001</strain>
    </source>
</reference>
<accession>A0A210PIW9</accession>
<dbReference type="Pfam" id="PF00595">
    <property type="entry name" value="PDZ"/>
    <property type="match status" value="1"/>
</dbReference>
<evidence type="ECO:0000256" key="3">
    <source>
        <dbReference type="PROSITE-ProRule" id="PRU00192"/>
    </source>
</evidence>